<gene>
    <name evidence="2" type="ORF">WA026_008341</name>
</gene>
<evidence type="ECO:0000313" key="3">
    <source>
        <dbReference type="Proteomes" id="UP001431783"/>
    </source>
</evidence>
<dbReference type="AlphaFoldDB" id="A0AAW1UFB0"/>
<feature type="non-terminal residue" evidence="2">
    <location>
        <position position="1"/>
    </location>
</feature>
<sequence>HIYCCFNNGNTLYFPIQVNKQAISVAMLEKAVDLQELSLKEKLHSRRSDSNAKQARNHPRPKKYNQLLDFSFHESTEL</sequence>
<evidence type="ECO:0000256" key="1">
    <source>
        <dbReference type="SAM" id="MobiDB-lite"/>
    </source>
</evidence>
<reference evidence="2 3" key="1">
    <citation type="submission" date="2023-03" db="EMBL/GenBank/DDBJ databases">
        <title>Genome insight into feeding habits of ladybird beetles.</title>
        <authorList>
            <person name="Li H.-S."/>
            <person name="Huang Y.-H."/>
            <person name="Pang H."/>
        </authorList>
    </citation>
    <scope>NUCLEOTIDE SEQUENCE [LARGE SCALE GENOMIC DNA]</scope>
    <source>
        <strain evidence="2">SYSU_2023b</strain>
        <tissue evidence="2">Whole body</tissue>
    </source>
</reference>
<organism evidence="2 3">
    <name type="scientific">Henosepilachna vigintioctopunctata</name>
    <dbReference type="NCBI Taxonomy" id="420089"/>
    <lineage>
        <taxon>Eukaryota</taxon>
        <taxon>Metazoa</taxon>
        <taxon>Ecdysozoa</taxon>
        <taxon>Arthropoda</taxon>
        <taxon>Hexapoda</taxon>
        <taxon>Insecta</taxon>
        <taxon>Pterygota</taxon>
        <taxon>Neoptera</taxon>
        <taxon>Endopterygota</taxon>
        <taxon>Coleoptera</taxon>
        <taxon>Polyphaga</taxon>
        <taxon>Cucujiformia</taxon>
        <taxon>Coccinelloidea</taxon>
        <taxon>Coccinellidae</taxon>
        <taxon>Epilachninae</taxon>
        <taxon>Epilachnini</taxon>
        <taxon>Henosepilachna</taxon>
    </lineage>
</organism>
<keyword evidence="3" id="KW-1185">Reference proteome</keyword>
<name>A0AAW1UFB0_9CUCU</name>
<evidence type="ECO:0000313" key="2">
    <source>
        <dbReference type="EMBL" id="KAK9879838.1"/>
    </source>
</evidence>
<dbReference type="Proteomes" id="UP001431783">
    <property type="component" value="Unassembled WGS sequence"/>
</dbReference>
<dbReference type="EMBL" id="JARQZJ010000063">
    <property type="protein sequence ID" value="KAK9879838.1"/>
    <property type="molecule type" value="Genomic_DNA"/>
</dbReference>
<proteinExistence type="predicted"/>
<protein>
    <submittedName>
        <fullName evidence="2">Uncharacterized protein</fullName>
    </submittedName>
</protein>
<accession>A0AAW1UFB0</accession>
<feature type="region of interest" description="Disordered" evidence="1">
    <location>
        <begin position="42"/>
        <end position="78"/>
    </location>
</feature>
<comment type="caution">
    <text evidence="2">The sequence shown here is derived from an EMBL/GenBank/DDBJ whole genome shotgun (WGS) entry which is preliminary data.</text>
</comment>